<gene>
    <name evidence="2" type="ORF">PGLA2088_LOCUS21235</name>
</gene>
<dbReference type="CDD" id="cd01650">
    <property type="entry name" value="RT_nLTR_like"/>
    <property type="match status" value="1"/>
</dbReference>
<proteinExistence type="predicted"/>
<accession>A0A813JMU1</accession>
<feature type="domain" description="Reverse transcriptase" evidence="1">
    <location>
        <begin position="154"/>
        <end position="272"/>
    </location>
</feature>
<name>A0A813JMU1_POLGL</name>
<organism evidence="2 3">
    <name type="scientific">Polarella glacialis</name>
    <name type="common">Dinoflagellate</name>
    <dbReference type="NCBI Taxonomy" id="89957"/>
    <lineage>
        <taxon>Eukaryota</taxon>
        <taxon>Sar</taxon>
        <taxon>Alveolata</taxon>
        <taxon>Dinophyceae</taxon>
        <taxon>Suessiales</taxon>
        <taxon>Suessiaceae</taxon>
        <taxon>Polarella</taxon>
    </lineage>
</organism>
<evidence type="ECO:0000313" key="2">
    <source>
        <dbReference type="EMBL" id="CAE8679190.1"/>
    </source>
</evidence>
<dbReference type="InterPro" id="IPR043502">
    <property type="entry name" value="DNA/RNA_pol_sf"/>
</dbReference>
<reference evidence="2" key="1">
    <citation type="submission" date="2021-02" db="EMBL/GenBank/DDBJ databases">
        <authorList>
            <person name="Dougan E. K."/>
            <person name="Rhodes N."/>
            <person name="Thang M."/>
            <person name="Chan C."/>
        </authorList>
    </citation>
    <scope>NUCLEOTIDE SEQUENCE</scope>
</reference>
<protein>
    <recommendedName>
        <fullName evidence="1">Reverse transcriptase domain-containing protein</fullName>
    </recommendedName>
</protein>
<dbReference type="AlphaFoldDB" id="A0A813JMU1"/>
<sequence>MKEELRSHATQGLAESWPVLKRRRAGYKPRQTKLVQNEVTRPVQERAKVLADHYANKQWASKSTPALPQRPVIFEQQAPIITTDFTRLEIDSCIGEATKGKASGPDEIPADLIALIDDSNRDDLLSLYNKCWQTATIPEDWKEACVVAIYKNKGHPELPKSYRPISLLNSLYKLYARLIQKRLANALEPRVRNRQHGFRRNHSTSDPIHTLRRLMELFEATREPFYLLFIDWQMAFGKITREGLICSLRKMHMPEHVLLVIGNMYQHTPFRVRDSDNVPQKEIQSTGMARLSSIPLSLCSFYVGFDARCRSLV</sequence>
<dbReference type="EMBL" id="CAJNNW010025745">
    <property type="protein sequence ID" value="CAE8679190.1"/>
    <property type="molecule type" value="Genomic_DNA"/>
</dbReference>
<dbReference type="SUPFAM" id="SSF56672">
    <property type="entry name" value="DNA/RNA polymerases"/>
    <property type="match status" value="1"/>
</dbReference>
<dbReference type="Proteomes" id="UP000626109">
    <property type="component" value="Unassembled WGS sequence"/>
</dbReference>
<dbReference type="InterPro" id="IPR000477">
    <property type="entry name" value="RT_dom"/>
</dbReference>
<comment type="caution">
    <text evidence="2">The sequence shown here is derived from an EMBL/GenBank/DDBJ whole genome shotgun (WGS) entry which is preliminary data.</text>
</comment>
<dbReference type="Pfam" id="PF00078">
    <property type="entry name" value="RVT_1"/>
    <property type="match status" value="1"/>
</dbReference>
<evidence type="ECO:0000259" key="1">
    <source>
        <dbReference type="Pfam" id="PF00078"/>
    </source>
</evidence>
<evidence type="ECO:0000313" key="3">
    <source>
        <dbReference type="Proteomes" id="UP000626109"/>
    </source>
</evidence>
<dbReference type="PANTHER" id="PTHR19446">
    <property type="entry name" value="REVERSE TRANSCRIPTASES"/>
    <property type="match status" value="1"/>
</dbReference>